<reference evidence="2" key="3">
    <citation type="submission" date="2016-02" db="EMBL/GenBank/DDBJ databases">
        <title>Draft genome of pathogenic Streptomyces sp. in Japan.</title>
        <authorList>
            <person name="Tomihama T."/>
            <person name="Ikenaga M."/>
            <person name="Sakai M."/>
            <person name="Okubo T."/>
            <person name="Ikeda S."/>
        </authorList>
    </citation>
    <scope>NUCLEOTIDE SEQUENCE [LARGE SCALE GENOMIC DNA]</scope>
    <source>
        <strain evidence="2">S58</strain>
    </source>
</reference>
<evidence type="ECO:0000313" key="1">
    <source>
        <dbReference type="EMBL" id="GAQ67186.1"/>
    </source>
</evidence>
<accession>A0A100JWW9</accession>
<evidence type="ECO:0000313" key="2">
    <source>
        <dbReference type="Proteomes" id="UP000067448"/>
    </source>
</evidence>
<organism evidence="1 2">
    <name type="scientific">Streptomyces scabiei</name>
    <dbReference type="NCBI Taxonomy" id="1930"/>
    <lineage>
        <taxon>Bacteria</taxon>
        <taxon>Bacillati</taxon>
        <taxon>Actinomycetota</taxon>
        <taxon>Actinomycetes</taxon>
        <taxon>Kitasatosporales</taxon>
        <taxon>Streptomycetaceae</taxon>
        <taxon>Streptomyces</taxon>
    </lineage>
</organism>
<dbReference type="Proteomes" id="UP000067448">
    <property type="component" value="Unassembled WGS sequence"/>
</dbReference>
<protein>
    <submittedName>
        <fullName evidence="1">Uncharacterized protein</fullName>
    </submittedName>
</protein>
<comment type="caution">
    <text evidence="1">The sequence shown here is derived from an EMBL/GenBank/DDBJ whole genome shotgun (WGS) entry which is preliminary data.</text>
</comment>
<dbReference type="EMBL" id="BCMM01000052">
    <property type="protein sequence ID" value="GAQ67186.1"/>
    <property type="molecule type" value="Genomic_DNA"/>
</dbReference>
<gene>
    <name evidence="1" type="ORF">SsS58_07632</name>
</gene>
<dbReference type="RefSeq" id="WP_159056159.1">
    <property type="nucleotide sequence ID" value="NZ_BCMM01000052.1"/>
</dbReference>
<proteinExistence type="predicted"/>
<dbReference type="AlphaFoldDB" id="A0A100JWW9"/>
<name>A0A100JWW9_STRSC</name>
<reference evidence="2" key="1">
    <citation type="submission" date="2015-11" db="EMBL/GenBank/DDBJ databases">
        <authorList>
            <consortium name="Cross-ministerial Strategic Innovation Promotion Program (SIP) consortium"/>
            <person name="Tomihama T."/>
            <person name="Ikenaga M."/>
            <person name="Sakai M."/>
            <person name="Okubo T."/>
            <person name="Ikeda S."/>
        </authorList>
    </citation>
    <scope>NUCLEOTIDE SEQUENCE [LARGE SCALE GENOMIC DNA]</scope>
    <source>
        <strain evidence="2">S58</strain>
    </source>
</reference>
<sequence>MTENSDTVIQAAGCVLWRRSPEAGDLRICLVHRHTYDESWQRSSR</sequence>
<dbReference type="OrthoDB" id="4287477at2"/>
<reference evidence="1 2" key="2">
    <citation type="journal article" date="2016" name="Genome Announc.">
        <title>Draft Genome Sequences of Streptomyces scabiei S58, Streptomyces turgidiscabies T45, and Streptomyces acidiscabies a10, the Pathogens of Potato Common Scab, Isolated in Japan.</title>
        <authorList>
            <person name="Tomihama T."/>
            <person name="Nishi Y."/>
            <person name="Sakai M."/>
            <person name="Ikenaga M."/>
            <person name="Okubo T."/>
            <person name="Ikeda S."/>
        </authorList>
    </citation>
    <scope>NUCLEOTIDE SEQUENCE [LARGE SCALE GENOMIC DNA]</scope>
    <source>
        <strain evidence="1 2">S58</strain>
    </source>
</reference>